<name>A0A8T0HSU3_CERPU</name>
<evidence type="ECO:0000313" key="2">
    <source>
        <dbReference type="Proteomes" id="UP000822688"/>
    </source>
</evidence>
<evidence type="ECO:0000313" key="1">
    <source>
        <dbReference type="EMBL" id="KAG0573906.1"/>
    </source>
</evidence>
<proteinExistence type="predicted"/>
<protein>
    <submittedName>
        <fullName evidence="1">Uncharacterized protein</fullName>
    </submittedName>
</protein>
<accession>A0A8T0HSU3</accession>
<gene>
    <name evidence="1" type="ORF">KC19_VG220300</name>
</gene>
<comment type="caution">
    <text evidence="1">The sequence shown here is derived from an EMBL/GenBank/DDBJ whole genome shotgun (WGS) entry which is preliminary data.</text>
</comment>
<dbReference type="Proteomes" id="UP000822688">
    <property type="component" value="Chromosome V"/>
</dbReference>
<dbReference type="EMBL" id="CM026426">
    <property type="protein sequence ID" value="KAG0573906.1"/>
    <property type="molecule type" value="Genomic_DNA"/>
</dbReference>
<keyword evidence="2" id="KW-1185">Reference proteome</keyword>
<reference evidence="1" key="1">
    <citation type="submission" date="2020-06" db="EMBL/GenBank/DDBJ databases">
        <title>WGS assembly of Ceratodon purpureus strain R40.</title>
        <authorList>
            <person name="Carey S.B."/>
            <person name="Jenkins J."/>
            <person name="Shu S."/>
            <person name="Lovell J.T."/>
            <person name="Sreedasyam A."/>
            <person name="Maumus F."/>
            <person name="Tiley G.P."/>
            <person name="Fernandez-Pozo N."/>
            <person name="Barry K."/>
            <person name="Chen C."/>
            <person name="Wang M."/>
            <person name="Lipzen A."/>
            <person name="Daum C."/>
            <person name="Saski C.A."/>
            <person name="Payton A.C."/>
            <person name="Mcbreen J.C."/>
            <person name="Conrad R.E."/>
            <person name="Kollar L.M."/>
            <person name="Olsson S."/>
            <person name="Huttunen S."/>
            <person name="Landis J.B."/>
            <person name="Wickett N.J."/>
            <person name="Johnson M.G."/>
            <person name="Rensing S.A."/>
            <person name="Grimwood J."/>
            <person name="Schmutz J."/>
            <person name="Mcdaniel S.F."/>
        </authorList>
    </citation>
    <scope>NUCLEOTIDE SEQUENCE</scope>
    <source>
        <strain evidence="1">R40</strain>
    </source>
</reference>
<organism evidence="1 2">
    <name type="scientific">Ceratodon purpureus</name>
    <name type="common">Fire moss</name>
    <name type="synonym">Dicranum purpureum</name>
    <dbReference type="NCBI Taxonomy" id="3225"/>
    <lineage>
        <taxon>Eukaryota</taxon>
        <taxon>Viridiplantae</taxon>
        <taxon>Streptophyta</taxon>
        <taxon>Embryophyta</taxon>
        <taxon>Bryophyta</taxon>
        <taxon>Bryophytina</taxon>
        <taxon>Bryopsida</taxon>
        <taxon>Dicranidae</taxon>
        <taxon>Pseudoditrichales</taxon>
        <taxon>Ditrichaceae</taxon>
        <taxon>Ceratodon</taxon>
    </lineage>
</organism>
<dbReference type="AlphaFoldDB" id="A0A8T0HSU3"/>
<sequence length="53" mass="6052">MGFLIVDLRALEKHCWPVLSPERVVYHSRSIPSEFVESNTGNGSDNIRHLLQC</sequence>